<evidence type="ECO:0000313" key="2">
    <source>
        <dbReference type="Proteomes" id="UP001499984"/>
    </source>
</evidence>
<evidence type="ECO:0000313" key="1">
    <source>
        <dbReference type="EMBL" id="GAA4079781.1"/>
    </source>
</evidence>
<proteinExistence type="predicted"/>
<name>A0ABP7W2T7_9ACTN</name>
<dbReference type="InterPro" id="IPR033457">
    <property type="entry name" value="DUF5133"/>
</dbReference>
<organism evidence="1 2">
    <name type="scientific">Streptomyces shaanxiensis</name>
    <dbReference type="NCBI Taxonomy" id="653357"/>
    <lineage>
        <taxon>Bacteria</taxon>
        <taxon>Bacillati</taxon>
        <taxon>Actinomycetota</taxon>
        <taxon>Actinomycetes</taxon>
        <taxon>Kitasatosporales</taxon>
        <taxon>Streptomycetaceae</taxon>
        <taxon>Streptomyces</taxon>
    </lineage>
</organism>
<dbReference type="EMBL" id="BAAAZY010000024">
    <property type="protein sequence ID" value="GAA4079781.1"/>
    <property type="molecule type" value="Genomic_DNA"/>
</dbReference>
<reference evidence="2" key="1">
    <citation type="journal article" date="2019" name="Int. J. Syst. Evol. Microbiol.">
        <title>The Global Catalogue of Microorganisms (GCM) 10K type strain sequencing project: providing services to taxonomists for standard genome sequencing and annotation.</title>
        <authorList>
            <consortium name="The Broad Institute Genomics Platform"/>
            <consortium name="The Broad Institute Genome Sequencing Center for Infectious Disease"/>
            <person name="Wu L."/>
            <person name="Ma J."/>
        </authorList>
    </citation>
    <scope>NUCLEOTIDE SEQUENCE [LARGE SCALE GENOMIC DNA]</scope>
    <source>
        <strain evidence="2">JCM 16925</strain>
    </source>
</reference>
<gene>
    <name evidence="1" type="ORF">GCM10022233_69580</name>
</gene>
<sequence length="81" mass="9033">MIVPAEKELRAVLAKFTQASIEHEALPTARTGCALEDVTYKLCVMTGTRTSDEALLAADALLERYRAHREHGTHEHETLIM</sequence>
<dbReference type="Pfam" id="PF17196">
    <property type="entry name" value="DUF5133"/>
    <property type="match status" value="1"/>
</dbReference>
<dbReference type="RefSeq" id="WP_345019798.1">
    <property type="nucleotide sequence ID" value="NZ_BAAAZY010000024.1"/>
</dbReference>
<accession>A0ABP7W2T7</accession>
<dbReference type="Proteomes" id="UP001499984">
    <property type="component" value="Unassembled WGS sequence"/>
</dbReference>
<keyword evidence="2" id="KW-1185">Reference proteome</keyword>
<comment type="caution">
    <text evidence="1">The sequence shown here is derived from an EMBL/GenBank/DDBJ whole genome shotgun (WGS) entry which is preliminary data.</text>
</comment>
<protein>
    <submittedName>
        <fullName evidence="1">DUF5133 domain-containing protein</fullName>
    </submittedName>
</protein>